<dbReference type="AlphaFoldDB" id="A0A848D2Z1"/>
<dbReference type="EMBL" id="JABAGJ010000004">
    <property type="protein sequence ID" value="NMF02404.1"/>
    <property type="molecule type" value="Genomic_DNA"/>
</dbReference>
<keyword evidence="5" id="KW-1133">Transmembrane helix</keyword>
<accession>A0A848D2Z1</accession>
<organism evidence="7 8">
    <name type="scientific">Bifidobacterium boum</name>
    <dbReference type="NCBI Taxonomy" id="78343"/>
    <lineage>
        <taxon>Bacteria</taxon>
        <taxon>Bacillati</taxon>
        <taxon>Actinomycetota</taxon>
        <taxon>Actinomycetes</taxon>
        <taxon>Bifidobacteriales</taxon>
        <taxon>Bifidobacteriaceae</taxon>
        <taxon>Bifidobacterium</taxon>
    </lineage>
</organism>
<keyword evidence="5" id="KW-0472">Membrane</keyword>
<comment type="caution">
    <text evidence="7">The sequence shown here is derived from an EMBL/GenBank/DDBJ whole genome shotgun (WGS) entry which is preliminary data.</text>
</comment>
<feature type="transmembrane region" description="Helical" evidence="5">
    <location>
        <begin position="150"/>
        <end position="171"/>
    </location>
</feature>
<keyword evidence="4" id="KW-0572">Peptidoglycan-anchor</keyword>
<sequence length="179" mass="19327">MMQHDTPAPAAIMWDCTFDVHAAAASMESRKRDERRYPRATVAAFIMFTMAFAVLFTPFVLQEWESMRQSSVADAASTHVMGWPSGKAERMFTQARAYNRRLAASGQPVIGEASDPYGLVTPTAVDSKGSNSLTVENVRSIAQLPLTGGAGIAFMVVIAALLGTAGVIVVVRSRRNMTV</sequence>
<evidence type="ECO:0000256" key="5">
    <source>
        <dbReference type="SAM" id="Phobius"/>
    </source>
</evidence>
<dbReference type="InterPro" id="IPR019931">
    <property type="entry name" value="LPXTG_anchor"/>
</dbReference>
<protein>
    <submittedName>
        <fullName evidence="7">LPXTG cell wall anchor domain-containing protein</fullName>
    </submittedName>
</protein>
<evidence type="ECO:0000256" key="1">
    <source>
        <dbReference type="ARBA" id="ARBA00022512"/>
    </source>
</evidence>
<keyword evidence="2" id="KW-0964">Secreted</keyword>
<feature type="transmembrane region" description="Helical" evidence="5">
    <location>
        <begin position="40"/>
        <end position="61"/>
    </location>
</feature>
<name>A0A848D2Z1_9BIFI</name>
<evidence type="ECO:0000256" key="2">
    <source>
        <dbReference type="ARBA" id="ARBA00022525"/>
    </source>
</evidence>
<keyword evidence="3" id="KW-0732">Signal</keyword>
<evidence type="ECO:0000256" key="3">
    <source>
        <dbReference type="ARBA" id="ARBA00022729"/>
    </source>
</evidence>
<keyword evidence="1" id="KW-0134">Cell wall</keyword>
<reference evidence="7 8" key="1">
    <citation type="submission" date="2020-04" db="EMBL/GenBank/DDBJ databases">
        <authorList>
            <person name="Hitch T.C.A."/>
            <person name="Wylensek D."/>
            <person name="Clavel T."/>
        </authorList>
    </citation>
    <scope>NUCLEOTIDE SEQUENCE [LARGE SCALE GENOMIC DNA]</scope>
    <source>
        <strain evidence="7 8">WCA-130-P53-4B</strain>
    </source>
</reference>
<evidence type="ECO:0000256" key="4">
    <source>
        <dbReference type="ARBA" id="ARBA00023088"/>
    </source>
</evidence>
<evidence type="ECO:0000313" key="7">
    <source>
        <dbReference type="EMBL" id="NMF02404.1"/>
    </source>
</evidence>
<evidence type="ECO:0000313" key="8">
    <source>
        <dbReference type="Proteomes" id="UP000583419"/>
    </source>
</evidence>
<dbReference type="NCBIfam" id="TIGR01167">
    <property type="entry name" value="LPXTG_anchor"/>
    <property type="match status" value="1"/>
</dbReference>
<proteinExistence type="predicted"/>
<dbReference type="Proteomes" id="UP000583419">
    <property type="component" value="Unassembled WGS sequence"/>
</dbReference>
<feature type="domain" description="Gram-positive cocci surface proteins LPxTG" evidence="6">
    <location>
        <begin position="142"/>
        <end position="176"/>
    </location>
</feature>
<gene>
    <name evidence="7" type="ORF">HF843_04320</name>
</gene>
<dbReference type="RefSeq" id="WP_168973505.1">
    <property type="nucleotide sequence ID" value="NZ_JABAGJ010000004.1"/>
</dbReference>
<keyword evidence="5" id="KW-0812">Transmembrane</keyword>
<dbReference type="Pfam" id="PF00746">
    <property type="entry name" value="Gram_pos_anchor"/>
    <property type="match status" value="1"/>
</dbReference>
<evidence type="ECO:0000259" key="6">
    <source>
        <dbReference type="Pfam" id="PF00746"/>
    </source>
</evidence>